<keyword evidence="2" id="KW-0812">Transmembrane</keyword>
<keyword evidence="2" id="KW-0472">Membrane</keyword>
<organism evidence="3 4">
    <name type="scientific">Heminiphilus faecis</name>
    <dbReference type="NCBI Taxonomy" id="2601703"/>
    <lineage>
        <taxon>Bacteria</taxon>
        <taxon>Pseudomonadati</taxon>
        <taxon>Bacteroidota</taxon>
        <taxon>Bacteroidia</taxon>
        <taxon>Bacteroidales</taxon>
        <taxon>Muribaculaceae</taxon>
        <taxon>Heminiphilus</taxon>
    </lineage>
</organism>
<evidence type="ECO:0000313" key="4">
    <source>
        <dbReference type="Proteomes" id="UP001565200"/>
    </source>
</evidence>
<proteinExistence type="predicted"/>
<dbReference type="Pfam" id="PF11297">
    <property type="entry name" value="DUF3098"/>
    <property type="match status" value="1"/>
</dbReference>
<sequence length="95" mass="10422">MAKQNNITPVQDDGIDKEPRSNFPLTKINFIMMAVSGLIILAGFLLMLGGSTTTEAFNPDIFSTRRIVVGPTMAFLGFIFMGIAIVFRPKNKNKA</sequence>
<keyword evidence="4" id="KW-1185">Reference proteome</keyword>
<name>A0ABV4D1R8_9BACT</name>
<feature type="transmembrane region" description="Helical" evidence="2">
    <location>
        <begin position="30"/>
        <end position="48"/>
    </location>
</feature>
<dbReference type="RefSeq" id="WP_121699291.1">
    <property type="nucleotide sequence ID" value="NZ_JBCLPP010000026.1"/>
</dbReference>
<feature type="region of interest" description="Disordered" evidence="1">
    <location>
        <begin position="1"/>
        <end position="20"/>
    </location>
</feature>
<feature type="transmembrane region" description="Helical" evidence="2">
    <location>
        <begin position="68"/>
        <end position="87"/>
    </location>
</feature>
<dbReference type="EMBL" id="JBCLPP010000026">
    <property type="protein sequence ID" value="MEY8245902.1"/>
    <property type="molecule type" value="Genomic_DNA"/>
</dbReference>
<keyword evidence="2" id="KW-1133">Transmembrane helix</keyword>
<protein>
    <submittedName>
        <fullName evidence="3">DUF3098 domain-containing protein</fullName>
    </submittedName>
</protein>
<evidence type="ECO:0000256" key="2">
    <source>
        <dbReference type="SAM" id="Phobius"/>
    </source>
</evidence>
<evidence type="ECO:0000313" key="3">
    <source>
        <dbReference type="EMBL" id="MEY8245902.1"/>
    </source>
</evidence>
<comment type="caution">
    <text evidence="3">The sequence shown here is derived from an EMBL/GenBank/DDBJ whole genome shotgun (WGS) entry which is preliminary data.</text>
</comment>
<reference evidence="3 4" key="1">
    <citation type="submission" date="2024-03" db="EMBL/GenBank/DDBJ databases">
        <title>Mouse gut bacterial collection (mGBC) of GemPharmatech.</title>
        <authorList>
            <person name="He Y."/>
            <person name="Dong L."/>
            <person name="Wu D."/>
            <person name="Gao X."/>
            <person name="Lin Z."/>
        </authorList>
    </citation>
    <scope>NUCLEOTIDE SEQUENCE [LARGE SCALE GENOMIC DNA]</scope>
    <source>
        <strain evidence="3 4">54-13</strain>
    </source>
</reference>
<gene>
    <name evidence="3" type="ORF">AAK873_09780</name>
</gene>
<accession>A0ABV4D1R8</accession>
<evidence type="ECO:0000256" key="1">
    <source>
        <dbReference type="SAM" id="MobiDB-lite"/>
    </source>
</evidence>
<dbReference type="InterPro" id="IPR021448">
    <property type="entry name" value="DUF3098"/>
</dbReference>
<dbReference type="Proteomes" id="UP001565200">
    <property type="component" value="Unassembled WGS sequence"/>
</dbReference>